<comment type="caution">
    <text evidence="2">Lacks conserved residue(s) required for the propagation of feature annotation.</text>
</comment>
<dbReference type="AlphaFoldDB" id="A0A8W8MSX3"/>
<feature type="disulfide bond" evidence="2">
    <location>
        <begin position="75"/>
        <end position="84"/>
    </location>
</feature>
<dbReference type="SUPFAM" id="SSF57196">
    <property type="entry name" value="EGF/Laminin"/>
    <property type="match status" value="1"/>
</dbReference>
<keyword evidence="2" id="KW-0245">EGF-like domain</keyword>
<dbReference type="GO" id="GO:0005509">
    <property type="term" value="F:calcium ion binding"/>
    <property type="evidence" value="ECO:0007669"/>
    <property type="project" value="InterPro"/>
</dbReference>
<evidence type="ECO:0000256" key="3">
    <source>
        <dbReference type="SAM" id="SignalP"/>
    </source>
</evidence>
<feature type="chain" id="PRO_5036480216" description="EGF-like domain-containing protein" evidence="3">
    <location>
        <begin position="37"/>
        <end position="198"/>
    </location>
</feature>
<evidence type="ECO:0000259" key="4">
    <source>
        <dbReference type="PROSITE" id="PS50026"/>
    </source>
</evidence>
<keyword evidence="1 2" id="KW-1015">Disulfide bond</keyword>
<feature type="signal peptide" evidence="3">
    <location>
        <begin position="1"/>
        <end position="36"/>
    </location>
</feature>
<dbReference type="PROSITE" id="PS50026">
    <property type="entry name" value="EGF_3"/>
    <property type="match status" value="1"/>
</dbReference>
<evidence type="ECO:0000313" key="5">
    <source>
        <dbReference type="EnsemblMetazoa" id="G34368.1:cds"/>
    </source>
</evidence>
<name>A0A8W8MSX3_MAGGI</name>
<sequence length="198" mass="21798">MLCQSQITCARACLKTTMQKMLFLMTVVLIISVANAGTSITHQKSKRNDMNQCLDNPCQNGGTFTQKDGCFTCSCTDGWTGARCNEAVSNLALNKPAKQSSRFTGEGVTYYANLAVDGNNGGSAKVAHARGEVALIVGTHVVSSRQHPQMRNLHAITLTPHRAFATRVGEIFRAEMKSWRLRLVLKIDRTLRHCQHCE</sequence>
<dbReference type="InterPro" id="IPR000742">
    <property type="entry name" value="EGF"/>
</dbReference>
<organism evidence="5 6">
    <name type="scientific">Magallana gigas</name>
    <name type="common">Pacific oyster</name>
    <name type="synonym">Crassostrea gigas</name>
    <dbReference type="NCBI Taxonomy" id="29159"/>
    <lineage>
        <taxon>Eukaryota</taxon>
        <taxon>Metazoa</taxon>
        <taxon>Spiralia</taxon>
        <taxon>Lophotrochozoa</taxon>
        <taxon>Mollusca</taxon>
        <taxon>Bivalvia</taxon>
        <taxon>Autobranchia</taxon>
        <taxon>Pteriomorphia</taxon>
        <taxon>Ostreida</taxon>
        <taxon>Ostreoidea</taxon>
        <taxon>Ostreidae</taxon>
        <taxon>Magallana</taxon>
    </lineage>
</organism>
<feature type="domain" description="EGF-like" evidence="4">
    <location>
        <begin position="49"/>
        <end position="85"/>
    </location>
</feature>
<dbReference type="PROSITE" id="PS01186">
    <property type="entry name" value="EGF_2"/>
    <property type="match status" value="1"/>
</dbReference>
<evidence type="ECO:0000256" key="1">
    <source>
        <dbReference type="ARBA" id="ARBA00023157"/>
    </source>
</evidence>
<dbReference type="Gene3D" id="2.60.120.260">
    <property type="entry name" value="Galactose-binding domain-like"/>
    <property type="match status" value="1"/>
</dbReference>
<protein>
    <recommendedName>
        <fullName evidence="4">EGF-like domain-containing protein</fullName>
    </recommendedName>
</protein>
<keyword evidence="3" id="KW-0732">Signal</keyword>
<dbReference type="SMART" id="SM00179">
    <property type="entry name" value="EGF_CA"/>
    <property type="match status" value="1"/>
</dbReference>
<proteinExistence type="predicted"/>
<evidence type="ECO:0000313" key="6">
    <source>
        <dbReference type="Proteomes" id="UP000005408"/>
    </source>
</evidence>
<keyword evidence="6" id="KW-1185">Reference proteome</keyword>
<dbReference type="PROSITE" id="PS00022">
    <property type="entry name" value="EGF_1"/>
    <property type="match status" value="1"/>
</dbReference>
<dbReference type="Gene3D" id="2.10.25.10">
    <property type="entry name" value="Laminin"/>
    <property type="match status" value="1"/>
</dbReference>
<accession>A0A8W8MSX3</accession>
<dbReference type="InterPro" id="IPR001881">
    <property type="entry name" value="EGF-like_Ca-bd_dom"/>
</dbReference>
<evidence type="ECO:0000256" key="2">
    <source>
        <dbReference type="PROSITE-ProRule" id="PRU00076"/>
    </source>
</evidence>
<dbReference type="Proteomes" id="UP000005408">
    <property type="component" value="Unassembled WGS sequence"/>
</dbReference>
<reference evidence="5" key="1">
    <citation type="submission" date="2022-08" db="UniProtKB">
        <authorList>
            <consortium name="EnsemblMetazoa"/>
        </authorList>
    </citation>
    <scope>IDENTIFICATION</scope>
    <source>
        <strain evidence="5">05x7-T-G4-1.051#20</strain>
    </source>
</reference>
<dbReference type="EnsemblMetazoa" id="G34368.1">
    <property type="protein sequence ID" value="G34368.1:cds"/>
    <property type="gene ID" value="G34368"/>
</dbReference>